<evidence type="ECO:0000256" key="1">
    <source>
        <dbReference type="ARBA" id="ARBA00010528"/>
    </source>
</evidence>
<evidence type="ECO:0000256" key="4">
    <source>
        <dbReference type="ARBA" id="ARBA00035244"/>
    </source>
</evidence>
<dbReference type="PANTHER" id="PTHR10746:SF6">
    <property type="entry name" value="LARGE RIBOSOMAL SUBUNIT PROTEIN UL4M"/>
    <property type="match status" value="1"/>
</dbReference>
<comment type="function">
    <text evidence="5">One of the primary rRNA binding proteins, this protein initially binds near the 5'-end of the 23S rRNA. It is important during the early stages of 50S assembly. It makes multiple contacts with different domains of the 23S rRNA in the assembled 50S subunit and ribosome.</text>
</comment>
<keyword evidence="5" id="KW-0699">rRNA-binding</keyword>
<reference evidence="7 8" key="1">
    <citation type="submission" date="2020-04" db="EMBL/GenBank/DDBJ databases">
        <authorList>
            <person name="Graf S J."/>
        </authorList>
    </citation>
    <scope>NUCLEOTIDE SEQUENCE [LARGE SCALE GENOMIC DNA]</scope>
    <source>
        <strain evidence="7">1</strain>
    </source>
</reference>
<dbReference type="GO" id="GO:0019843">
    <property type="term" value="F:rRNA binding"/>
    <property type="evidence" value="ECO:0007669"/>
    <property type="project" value="UniProtKB-UniRule"/>
</dbReference>
<dbReference type="InterPro" id="IPR013005">
    <property type="entry name" value="Ribosomal_uL4-like"/>
</dbReference>
<organism evidence="7 8">
    <name type="scientific">Candidatus Azoamicus ciliaticola</name>
    <dbReference type="NCBI Taxonomy" id="2652803"/>
    <lineage>
        <taxon>Bacteria</taxon>
        <taxon>Pseudomonadati</taxon>
        <taxon>Pseudomonadota</taxon>
        <taxon>Gammaproteobacteria</taxon>
        <taxon>Candidatus Azoamicaceae</taxon>
        <taxon>Candidatus Azoamicus</taxon>
    </lineage>
</organism>
<keyword evidence="8" id="KW-1185">Reference proteome</keyword>
<dbReference type="GO" id="GO:1990904">
    <property type="term" value="C:ribonucleoprotein complex"/>
    <property type="evidence" value="ECO:0007669"/>
    <property type="project" value="UniProtKB-KW"/>
</dbReference>
<comment type="similarity">
    <text evidence="1 5">Belongs to the universal ribosomal protein uL4 family.</text>
</comment>
<dbReference type="SUPFAM" id="SSF52166">
    <property type="entry name" value="Ribosomal protein L4"/>
    <property type="match status" value="1"/>
</dbReference>
<dbReference type="RefSeq" id="WP_176604860.1">
    <property type="nucleotide sequence ID" value="NZ_LR794158.1"/>
</dbReference>
<evidence type="ECO:0000256" key="3">
    <source>
        <dbReference type="ARBA" id="ARBA00023274"/>
    </source>
</evidence>
<dbReference type="KEGG" id="acil:ESZ_00113"/>
<evidence type="ECO:0000313" key="8">
    <source>
        <dbReference type="Proteomes" id="UP000509549"/>
    </source>
</evidence>
<dbReference type="NCBIfam" id="TIGR03953">
    <property type="entry name" value="rplD_bact"/>
    <property type="match status" value="1"/>
</dbReference>
<dbReference type="GO" id="GO:0005840">
    <property type="term" value="C:ribosome"/>
    <property type="evidence" value="ECO:0007669"/>
    <property type="project" value="UniProtKB-KW"/>
</dbReference>
<dbReference type="Proteomes" id="UP000509549">
    <property type="component" value="Chromosome"/>
</dbReference>
<dbReference type="PANTHER" id="PTHR10746">
    <property type="entry name" value="50S RIBOSOMAL PROTEIN L4"/>
    <property type="match status" value="1"/>
</dbReference>
<evidence type="ECO:0000256" key="2">
    <source>
        <dbReference type="ARBA" id="ARBA00022980"/>
    </source>
</evidence>
<evidence type="ECO:0000256" key="6">
    <source>
        <dbReference type="SAM" id="MobiDB-lite"/>
    </source>
</evidence>
<proteinExistence type="inferred from homology"/>
<comment type="function">
    <text evidence="5">Forms part of the polypeptide exit tunnel.</text>
</comment>
<keyword evidence="5" id="KW-0694">RNA-binding</keyword>
<dbReference type="InterPro" id="IPR023574">
    <property type="entry name" value="Ribosomal_uL4_dom_sf"/>
</dbReference>
<evidence type="ECO:0000256" key="5">
    <source>
        <dbReference type="HAMAP-Rule" id="MF_01328"/>
    </source>
</evidence>
<dbReference type="AlphaFoldDB" id="A0A6J5JZ83"/>
<evidence type="ECO:0000313" key="7">
    <source>
        <dbReference type="EMBL" id="CAB3976330.1"/>
    </source>
</evidence>
<dbReference type="Gene3D" id="3.40.1370.10">
    <property type="match status" value="1"/>
</dbReference>
<sequence>MEVFVLKNNGENHSMSLSQDIFDVKYNDLFLHQFITSYISNSHEGQKSQKSRGEVSGGGKKPWRQKGSGRARVGSIRSPLWRGGGKIFAYNSDINRKKKINKRFYSFCMRMLFSQLFRENRIFIFEKFDLDCISTKMFLNKILYLKAKSKSLFVFDDLYKNIILSSRNLENLSVISCRTLNPLMLMKFDNFFVTVESIRFFEEMFNEKVK</sequence>
<name>A0A6J5JZ83_9GAMM</name>
<dbReference type="GO" id="GO:0003735">
    <property type="term" value="F:structural constituent of ribosome"/>
    <property type="evidence" value="ECO:0007669"/>
    <property type="project" value="InterPro"/>
</dbReference>
<protein>
    <recommendedName>
        <fullName evidence="4 5">Large ribosomal subunit protein uL4</fullName>
    </recommendedName>
</protein>
<dbReference type="Pfam" id="PF00573">
    <property type="entry name" value="Ribosomal_L4"/>
    <property type="match status" value="1"/>
</dbReference>
<feature type="region of interest" description="Disordered" evidence="6">
    <location>
        <begin position="45"/>
        <end position="72"/>
    </location>
</feature>
<dbReference type="HAMAP" id="MF_01328_B">
    <property type="entry name" value="Ribosomal_uL4_B"/>
    <property type="match status" value="1"/>
</dbReference>
<comment type="subunit">
    <text evidence="5">Part of the 50S ribosomal subunit.</text>
</comment>
<dbReference type="InterPro" id="IPR002136">
    <property type="entry name" value="Ribosomal_uL4"/>
</dbReference>
<keyword evidence="3 5" id="KW-0687">Ribonucleoprotein</keyword>
<dbReference type="GO" id="GO:0006412">
    <property type="term" value="P:translation"/>
    <property type="evidence" value="ECO:0007669"/>
    <property type="project" value="UniProtKB-UniRule"/>
</dbReference>
<dbReference type="EMBL" id="LR794158">
    <property type="protein sequence ID" value="CAB3976330.1"/>
    <property type="molecule type" value="Genomic_DNA"/>
</dbReference>
<gene>
    <name evidence="5 7" type="primary">rplD</name>
    <name evidence="7" type="ORF">ESZ_00113</name>
</gene>
<keyword evidence="2 5" id="KW-0689">Ribosomal protein</keyword>
<accession>A0A6J5JZ83</accession>